<evidence type="ECO:0000256" key="1">
    <source>
        <dbReference type="SAM" id="Phobius"/>
    </source>
</evidence>
<dbReference type="AlphaFoldDB" id="A0A834A207"/>
<feature type="transmembrane region" description="Helical" evidence="1">
    <location>
        <begin position="33"/>
        <end position="52"/>
    </location>
</feature>
<sequence>MFSNKFSISCFCSSPSGTPMIWMLGHLKLPKRFLNLSSFFMLFWLNVYFFLLVQTVDLSPSFLSVTVGSLYISLYFTLHSLHFSLYFASMLYSTISVCILITSVFNCASVDRLAISSLLSSVFGALIYSFI</sequence>
<keyword evidence="1" id="KW-0472">Membrane</keyword>
<evidence type="ECO:0000313" key="3">
    <source>
        <dbReference type="Proteomes" id="UP000664940"/>
    </source>
</evidence>
<evidence type="ECO:0000313" key="2">
    <source>
        <dbReference type="EMBL" id="KAF6104160.1"/>
    </source>
</evidence>
<name>A0A834A207_9CHIR</name>
<dbReference type="Proteomes" id="UP000664940">
    <property type="component" value="Unassembled WGS sequence"/>
</dbReference>
<reference evidence="2 3" key="1">
    <citation type="journal article" date="2020" name="Nature">
        <title>Six reference-quality genomes reveal evolution of bat adaptations.</title>
        <authorList>
            <person name="Jebb D."/>
            <person name="Huang Z."/>
            <person name="Pippel M."/>
            <person name="Hughes G.M."/>
            <person name="Lavrichenko K."/>
            <person name="Devanna P."/>
            <person name="Winkler S."/>
            <person name="Jermiin L.S."/>
            <person name="Skirmuntt E.C."/>
            <person name="Katzourakis A."/>
            <person name="Burkitt-Gray L."/>
            <person name="Ray D.A."/>
            <person name="Sullivan K.A.M."/>
            <person name="Roscito J.G."/>
            <person name="Kirilenko B.M."/>
            <person name="Davalos L.M."/>
            <person name="Corthals A.P."/>
            <person name="Power M.L."/>
            <person name="Jones G."/>
            <person name="Ransome R.D."/>
            <person name="Dechmann D.K.N."/>
            <person name="Locatelli A.G."/>
            <person name="Puechmaille S.J."/>
            <person name="Fedrigo O."/>
            <person name="Jarvis E.D."/>
            <person name="Hiller M."/>
            <person name="Vernes S.C."/>
            <person name="Myers E.W."/>
            <person name="Teeling E.C."/>
        </authorList>
    </citation>
    <scope>NUCLEOTIDE SEQUENCE [LARGE SCALE GENOMIC DNA]</scope>
    <source>
        <strain evidence="2">Bat1K_MPI-CBG_1</strain>
    </source>
</reference>
<keyword evidence="1" id="KW-0812">Transmembrane</keyword>
<protein>
    <submittedName>
        <fullName evidence="2">Uncharacterized protein</fullName>
    </submittedName>
</protein>
<comment type="caution">
    <text evidence="2">The sequence shown here is derived from an EMBL/GenBank/DDBJ whole genome shotgun (WGS) entry which is preliminary data.</text>
</comment>
<accession>A0A834A207</accession>
<feature type="transmembrane region" description="Helical" evidence="1">
    <location>
        <begin position="85"/>
        <end position="106"/>
    </location>
</feature>
<organism evidence="2 3">
    <name type="scientific">Phyllostomus discolor</name>
    <name type="common">pale spear-nosed bat</name>
    <dbReference type="NCBI Taxonomy" id="89673"/>
    <lineage>
        <taxon>Eukaryota</taxon>
        <taxon>Metazoa</taxon>
        <taxon>Chordata</taxon>
        <taxon>Craniata</taxon>
        <taxon>Vertebrata</taxon>
        <taxon>Euteleostomi</taxon>
        <taxon>Mammalia</taxon>
        <taxon>Eutheria</taxon>
        <taxon>Laurasiatheria</taxon>
        <taxon>Chiroptera</taxon>
        <taxon>Yangochiroptera</taxon>
        <taxon>Phyllostomidae</taxon>
        <taxon>Phyllostominae</taxon>
        <taxon>Phyllostomus</taxon>
    </lineage>
</organism>
<proteinExistence type="predicted"/>
<keyword evidence="1" id="KW-1133">Transmembrane helix</keyword>
<gene>
    <name evidence="2" type="ORF">HJG60_011178</name>
</gene>
<dbReference type="EMBL" id="JABVXQ010000006">
    <property type="protein sequence ID" value="KAF6104160.1"/>
    <property type="molecule type" value="Genomic_DNA"/>
</dbReference>
<feature type="transmembrane region" description="Helical" evidence="1">
    <location>
        <begin position="112"/>
        <end position="130"/>
    </location>
</feature>